<dbReference type="Proteomes" id="UP001516400">
    <property type="component" value="Unassembled WGS sequence"/>
</dbReference>
<dbReference type="PANTHER" id="PTHR47027:SF20">
    <property type="entry name" value="REVERSE TRANSCRIPTASE-LIKE PROTEIN WITH RNA-DIRECTED DNA POLYMERASE DOMAIN"/>
    <property type="match status" value="1"/>
</dbReference>
<feature type="domain" description="Reverse transcriptase" evidence="1">
    <location>
        <begin position="1"/>
        <end position="200"/>
    </location>
</feature>
<dbReference type="CDD" id="cd01650">
    <property type="entry name" value="RT_nLTR_like"/>
    <property type="match status" value="1"/>
</dbReference>
<gene>
    <name evidence="2" type="ORF">HHI36_022065</name>
</gene>
<dbReference type="InterPro" id="IPR043502">
    <property type="entry name" value="DNA/RNA_pol_sf"/>
</dbReference>
<keyword evidence="3" id="KW-1185">Reference proteome</keyword>
<dbReference type="Gene3D" id="3.30.70.270">
    <property type="match status" value="1"/>
</dbReference>
<evidence type="ECO:0000313" key="3">
    <source>
        <dbReference type="Proteomes" id="UP001516400"/>
    </source>
</evidence>
<name>A0ABD2MYN6_9CUCU</name>
<accession>A0ABD2MYN6</accession>
<dbReference type="Pfam" id="PF00078">
    <property type="entry name" value="RVT_1"/>
    <property type="match status" value="1"/>
</dbReference>
<evidence type="ECO:0000313" key="2">
    <source>
        <dbReference type="EMBL" id="KAL3271590.1"/>
    </source>
</evidence>
<dbReference type="SUPFAM" id="SSF56672">
    <property type="entry name" value="DNA/RNA polymerases"/>
    <property type="match status" value="1"/>
</dbReference>
<sequence>MIYIRMDMDHIHAIKHLIEKCNEYNLDLYIAFIDYQKAFDSIEIWAVLNSLNACRVDSRYTNLIKNIYSSAIMHVQLWNKTNDIPIKRGVRQGDTVSPGLFIAALNEIFREMDWHKKGINIDGELLHHLRFADDIVLISSNVQELQDMILDLNNHSKNVGLEMNISKMKIMTNKNNNPVIHVEGQQLENVENYIYLGQKLTTKKDNMTDEITRRVSLSWAAFGKLKHVLTSDIPHNLKKNLYNQCILPVLTYGAETWCLTKKLAQKLTKTQRAHERIILNIKLSDRIRNTWIREQTKLTDVMERAAQLKWSLAGHVARRNDNRWTKRLMEWRPRVGHRSIGRPNTRWRDDIKKSAGLLWMRGAISRKKWFNMGKAYIQQWIEIGRS</sequence>
<protein>
    <recommendedName>
        <fullName evidence="1">Reverse transcriptase domain-containing protein</fullName>
    </recommendedName>
</protein>
<dbReference type="PROSITE" id="PS50878">
    <property type="entry name" value="RT_POL"/>
    <property type="match status" value="1"/>
</dbReference>
<organism evidence="2 3">
    <name type="scientific">Cryptolaemus montrouzieri</name>
    <dbReference type="NCBI Taxonomy" id="559131"/>
    <lineage>
        <taxon>Eukaryota</taxon>
        <taxon>Metazoa</taxon>
        <taxon>Ecdysozoa</taxon>
        <taxon>Arthropoda</taxon>
        <taxon>Hexapoda</taxon>
        <taxon>Insecta</taxon>
        <taxon>Pterygota</taxon>
        <taxon>Neoptera</taxon>
        <taxon>Endopterygota</taxon>
        <taxon>Coleoptera</taxon>
        <taxon>Polyphaga</taxon>
        <taxon>Cucujiformia</taxon>
        <taxon>Coccinelloidea</taxon>
        <taxon>Coccinellidae</taxon>
        <taxon>Scymninae</taxon>
        <taxon>Scymnini</taxon>
        <taxon>Cryptolaemus</taxon>
    </lineage>
</organism>
<dbReference type="InterPro" id="IPR043128">
    <property type="entry name" value="Rev_trsase/Diguanyl_cyclase"/>
</dbReference>
<reference evidence="2 3" key="1">
    <citation type="journal article" date="2021" name="BMC Biol.">
        <title>Horizontally acquired antibacterial genes associated with adaptive radiation of ladybird beetles.</title>
        <authorList>
            <person name="Li H.S."/>
            <person name="Tang X.F."/>
            <person name="Huang Y.H."/>
            <person name="Xu Z.Y."/>
            <person name="Chen M.L."/>
            <person name="Du X.Y."/>
            <person name="Qiu B.Y."/>
            <person name="Chen P.T."/>
            <person name="Zhang W."/>
            <person name="Slipinski A."/>
            <person name="Escalona H.E."/>
            <person name="Waterhouse R.M."/>
            <person name="Zwick A."/>
            <person name="Pang H."/>
        </authorList>
    </citation>
    <scope>NUCLEOTIDE SEQUENCE [LARGE SCALE GENOMIC DNA]</scope>
    <source>
        <strain evidence="2">SYSU2018</strain>
    </source>
</reference>
<evidence type="ECO:0000259" key="1">
    <source>
        <dbReference type="PROSITE" id="PS50878"/>
    </source>
</evidence>
<comment type="caution">
    <text evidence="2">The sequence shown here is derived from an EMBL/GenBank/DDBJ whole genome shotgun (WGS) entry which is preliminary data.</text>
</comment>
<dbReference type="AlphaFoldDB" id="A0ABD2MYN6"/>
<dbReference type="GO" id="GO:0071897">
    <property type="term" value="P:DNA biosynthetic process"/>
    <property type="evidence" value="ECO:0007669"/>
    <property type="project" value="UniProtKB-ARBA"/>
</dbReference>
<dbReference type="InterPro" id="IPR000477">
    <property type="entry name" value="RT_dom"/>
</dbReference>
<dbReference type="PANTHER" id="PTHR47027">
    <property type="entry name" value="REVERSE TRANSCRIPTASE DOMAIN-CONTAINING PROTEIN"/>
    <property type="match status" value="1"/>
</dbReference>
<dbReference type="EMBL" id="JABFTP020000042">
    <property type="protein sequence ID" value="KAL3271590.1"/>
    <property type="molecule type" value="Genomic_DNA"/>
</dbReference>
<proteinExistence type="predicted"/>